<dbReference type="InterPro" id="IPR013123">
    <property type="entry name" value="SpoU_subst-bd"/>
</dbReference>
<keyword evidence="6" id="KW-1185">Reference proteome</keyword>
<accession>A0ABY9Y4W5</accession>
<dbReference type="PANTHER" id="PTHR43191">
    <property type="entry name" value="RRNA METHYLTRANSFERASE 3"/>
    <property type="match status" value="1"/>
</dbReference>
<evidence type="ECO:0000259" key="4">
    <source>
        <dbReference type="SMART" id="SM00967"/>
    </source>
</evidence>
<dbReference type="InterPro" id="IPR053888">
    <property type="entry name" value="MRM3-like_sub_bind"/>
</dbReference>
<evidence type="ECO:0000313" key="6">
    <source>
        <dbReference type="Proteomes" id="UP001303407"/>
    </source>
</evidence>
<dbReference type="Gene3D" id="3.40.1280.10">
    <property type="match status" value="1"/>
</dbReference>
<evidence type="ECO:0000313" key="5">
    <source>
        <dbReference type="EMBL" id="WNH13143.1"/>
    </source>
</evidence>
<dbReference type="Gene3D" id="3.30.1330.30">
    <property type="match status" value="1"/>
</dbReference>
<gene>
    <name evidence="5" type="ORF">RHP49_02560</name>
</gene>
<comment type="similarity">
    <text evidence="1">Belongs to the class IV-like SAM-binding methyltransferase superfamily. RNA methyltransferase TrmH family.</text>
</comment>
<dbReference type="CDD" id="cd18104">
    <property type="entry name" value="SpoU-like_RNA-MTase"/>
    <property type="match status" value="1"/>
</dbReference>
<dbReference type="InterPro" id="IPR029064">
    <property type="entry name" value="Ribosomal_eL30-like_sf"/>
</dbReference>
<dbReference type="Pfam" id="PF00588">
    <property type="entry name" value="SpoU_methylase"/>
    <property type="match status" value="1"/>
</dbReference>
<proteinExistence type="inferred from homology"/>
<dbReference type="SUPFAM" id="SSF75217">
    <property type="entry name" value="alpha/beta knot"/>
    <property type="match status" value="1"/>
</dbReference>
<name>A0ABY9Y4W5_9FLAO</name>
<evidence type="ECO:0000256" key="3">
    <source>
        <dbReference type="ARBA" id="ARBA00022679"/>
    </source>
</evidence>
<protein>
    <submittedName>
        <fullName evidence="5">RNA methyltransferase</fullName>
    </submittedName>
</protein>
<dbReference type="InterPro" id="IPR029026">
    <property type="entry name" value="tRNA_m1G_MTases_N"/>
</dbReference>
<dbReference type="RefSeq" id="WP_415863121.1">
    <property type="nucleotide sequence ID" value="NZ_CP134536.1"/>
</dbReference>
<evidence type="ECO:0000256" key="1">
    <source>
        <dbReference type="ARBA" id="ARBA00007228"/>
    </source>
</evidence>
<dbReference type="SUPFAM" id="SSF55315">
    <property type="entry name" value="L30e-like"/>
    <property type="match status" value="1"/>
</dbReference>
<dbReference type="InterPro" id="IPR029028">
    <property type="entry name" value="Alpha/beta_knot_MTases"/>
</dbReference>
<feature type="domain" description="RNA 2-O ribose methyltransferase substrate binding" evidence="4">
    <location>
        <begin position="34"/>
        <end position="106"/>
    </location>
</feature>
<sequence length="266" mass="29598">MTTKLISSIQNPFIRQLVQLKDKSRERKKSGTFLIEGEREVSLAFKGNYEIETVLFYPELFSLEQLNNLITLQTNLIEISKEVYEKLAYRDTTEGVLAIAKSKEHIISNLKFNTKNPLILVAEAPEKPGNIGALLRTADAANADAVIIANPKTDLYNPNIIRSSVGCVFTNQIATGTTTEIISFLKSKNINIYAAILQESVAYHTQDYTKPTAIVVGTEATGLSEEWRINATQNIIIPMQGEIDSMNVSVAAGILIFEAKRQRDFK</sequence>
<dbReference type="Pfam" id="PF22435">
    <property type="entry name" value="MRM3-like_sub_bind"/>
    <property type="match status" value="1"/>
</dbReference>
<dbReference type="InterPro" id="IPR001537">
    <property type="entry name" value="SpoU_MeTrfase"/>
</dbReference>
<keyword evidence="2 5" id="KW-0489">Methyltransferase</keyword>
<keyword evidence="3" id="KW-0808">Transferase</keyword>
<dbReference type="GO" id="GO:0032259">
    <property type="term" value="P:methylation"/>
    <property type="evidence" value="ECO:0007669"/>
    <property type="project" value="UniProtKB-KW"/>
</dbReference>
<organism evidence="5 6">
    <name type="scientific">Thalassobellus suaedae</name>
    <dbReference type="NCBI Taxonomy" id="3074124"/>
    <lineage>
        <taxon>Bacteria</taxon>
        <taxon>Pseudomonadati</taxon>
        <taxon>Bacteroidota</taxon>
        <taxon>Flavobacteriia</taxon>
        <taxon>Flavobacteriales</taxon>
        <taxon>Flavobacteriaceae</taxon>
        <taxon>Thalassobellus</taxon>
    </lineage>
</organism>
<dbReference type="PANTHER" id="PTHR43191:SF2">
    <property type="entry name" value="RRNA METHYLTRANSFERASE 3, MITOCHONDRIAL"/>
    <property type="match status" value="1"/>
</dbReference>
<dbReference type="InterPro" id="IPR051259">
    <property type="entry name" value="rRNA_Methyltransferase"/>
</dbReference>
<dbReference type="Proteomes" id="UP001303407">
    <property type="component" value="Chromosome"/>
</dbReference>
<dbReference type="SMART" id="SM00967">
    <property type="entry name" value="SpoU_sub_bind"/>
    <property type="match status" value="1"/>
</dbReference>
<dbReference type="EMBL" id="CP134536">
    <property type="protein sequence ID" value="WNH13143.1"/>
    <property type="molecule type" value="Genomic_DNA"/>
</dbReference>
<dbReference type="GO" id="GO:0008168">
    <property type="term" value="F:methyltransferase activity"/>
    <property type="evidence" value="ECO:0007669"/>
    <property type="project" value="UniProtKB-KW"/>
</dbReference>
<reference evidence="5 6" key="1">
    <citation type="submission" date="2023-09" db="EMBL/GenBank/DDBJ databases">
        <title>Thalassobella suaedae gen. nov., sp. nov., a marine bacterium of the family Flavobacteriaceae isolated from a halophyte Suaeda japonica.</title>
        <authorList>
            <person name="Lee S.Y."/>
            <person name="Hwang C.Y."/>
        </authorList>
    </citation>
    <scope>NUCLEOTIDE SEQUENCE [LARGE SCALE GENOMIC DNA]</scope>
    <source>
        <strain evidence="5 6">HL-DH10</strain>
    </source>
</reference>
<evidence type="ECO:0000256" key="2">
    <source>
        <dbReference type="ARBA" id="ARBA00022603"/>
    </source>
</evidence>